<evidence type="ECO:0000313" key="1">
    <source>
        <dbReference type="EMBL" id="MDU0202035.1"/>
    </source>
</evidence>
<dbReference type="Proteomes" id="UP001260980">
    <property type="component" value="Unassembled WGS sequence"/>
</dbReference>
<dbReference type="EMBL" id="JAWCUD010000003">
    <property type="protein sequence ID" value="MDU0202035.1"/>
    <property type="molecule type" value="Genomic_DNA"/>
</dbReference>
<keyword evidence="2" id="KW-1185">Reference proteome</keyword>
<name>A0ABU3RCL6_9BACL</name>
<sequence>MNTEEDQFLTYIGDFRIHDSKIECIYWEDNILSVTLKGYEGGAILIKFTGVQTVNSNRPLGMMLYAISEMSKSGPYRKFLFANWRDDDDASLEIISEDVEVLYSNNG</sequence>
<accession>A0ABU3RCL6</accession>
<proteinExistence type="predicted"/>
<protein>
    <submittedName>
        <fullName evidence="1">Uncharacterized protein</fullName>
    </submittedName>
</protein>
<comment type="caution">
    <text evidence="1">The sequence shown here is derived from an EMBL/GenBank/DDBJ whole genome shotgun (WGS) entry which is preliminary data.</text>
</comment>
<gene>
    <name evidence="1" type="ORF">RQP52_13090</name>
</gene>
<organism evidence="1 2">
    <name type="scientific">Paenibacillus violae</name>
    <dbReference type="NCBI Taxonomy" id="3077234"/>
    <lineage>
        <taxon>Bacteria</taxon>
        <taxon>Bacillati</taxon>
        <taxon>Bacillota</taxon>
        <taxon>Bacilli</taxon>
        <taxon>Bacillales</taxon>
        <taxon>Paenibacillaceae</taxon>
        <taxon>Paenibacillus</taxon>
    </lineage>
</organism>
<evidence type="ECO:0000313" key="2">
    <source>
        <dbReference type="Proteomes" id="UP001260980"/>
    </source>
</evidence>
<reference evidence="1 2" key="1">
    <citation type="submission" date="2023-10" db="EMBL/GenBank/DDBJ databases">
        <title>Paenibacillus strain PFR10 Genome sequencing and assembly.</title>
        <authorList>
            <person name="Kim I."/>
        </authorList>
    </citation>
    <scope>NUCLEOTIDE SEQUENCE [LARGE SCALE GENOMIC DNA]</scope>
    <source>
        <strain evidence="1 2">PFR10</strain>
    </source>
</reference>
<dbReference type="RefSeq" id="WP_315951991.1">
    <property type="nucleotide sequence ID" value="NZ_JAWCUD010000003.1"/>
</dbReference>